<evidence type="ECO:0000259" key="1">
    <source>
        <dbReference type="SMART" id="SM01008"/>
    </source>
</evidence>
<dbReference type="SUPFAM" id="SSF56003">
    <property type="entry name" value="Molybdenum cofactor-binding domain"/>
    <property type="match status" value="2"/>
</dbReference>
<dbReference type="Gene3D" id="3.90.1170.50">
    <property type="entry name" value="Aldehyde oxidase/xanthine dehydrogenase, a/b hammerhead"/>
    <property type="match status" value="1"/>
</dbReference>
<dbReference type="PANTHER" id="PTHR47495:SF2">
    <property type="entry name" value="ALDEHYDE DEHYDROGENASE"/>
    <property type="match status" value="1"/>
</dbReference>
<dbReference type="InterPro" id="IPR008274">
    <property type="entry name" value="AldOxase/xan_DH_MoCoBD1"/>
</dbReference>
<gene>
    <name evidence="2" type="primary">iorB_5</name>
    <name evidence="2" type="ORF">R70211_07224</name>
</gene>
<evidence type="ECO:0000313" key="2">
    <source>
        <dbReference type="EMBL" id="CAE6964439.1"/>
    </source>
</evidence>
<dbReference type="InterPro" id="IPR052516">
    <property type="entry name" value="N-heterocyclic_Hydroxylase"/>
</dbReference>
<keyword evidence="3" id="KW-1185">Reference proteome</keyword>
<comment type="caution">
    <text evidence="2">The sequence shown here is derived from an EMBL/GenBank/DDBJ whole genome shotgun (WGS) entry which is preliminary data.</text>
</comment>
<dbReference type="EC" id="1.3.99.16" evidence="2"/>
<dbReference type="Gene3D" id="3.30.365.10">
    <property type="entry name" value="Aldehyde oxidase/xanthine dehydrogenase, molybdopterin binding domain"/>
    <property type="match status" value="4"/>
</dbReference>
<protein>
    <submittedName>
        <fullName evidence="2">Isoquinoline 1-oxidoreductase subunit beta</fullName>
        <ecNumber evidence="2">1.3.99.16</ecNumber>
    </submittedName>
</protein>
<dbReference type="SMART" id="SM01008">
    <property type="entry name" value="Ald_Xan_dh_C"/>
    <property type="match status" value="1"/>
</dbReference>
<dbReference type="RefSeq" id="WP_201084220.1">
    <property type="nucleotide sequence ID" value="NZ_CAJNAS010000036.1"/>
</dbReference>
<reference evidence="2" key="1">
    <citation type="submission" date="2021-02" db="EMBL/GenBank/DDBJ databases">
        <authorList>
            <person name="Vanwijnsberghe S."/>
        </authorList>
    </citation>
    <scope>NUCLEOTIDE SEQUENCE</scope>
    <source>
        <strain evidence="2">R-70211</strain>
    </source>
</reference>
<dbReference type="PANTHER" id="PTHR47495">
    <property type="entry name" value="ALDEHYDE DEHYDROGENASE"/>
    <property type="match status" value="1"/>
</dbReference>
<dbReference type="PIRSF" id="PIRSF036389">
    <property type="entry name" value="IOR_B"/>
    <property type="match status" value="1"/>
</dbReference>
<dbReference type="PROSITE" id="PS51318">
    <property type="entry name" value="TAT"/>
    <property type="match status" value="1"/>
</dbReference>
<name>A0A9N8N894_9BURK</name>
<dbReference type="AlphaFoldDB" id="A0A9N8N894"/>
<dbReference type="InterPro" id="IPR006311">
    <property type="entry name" value="TAT_signal"/>
</dbReference>
<dbReference type="InterPro" id="IPR046867">
    <property type="entry name" value="AldOxase/xan_DH_MoCoBD2"/>
</dbReference>
<dbReference type="Proteomes" id="UP000675121">
    <property type="component" value="Unassembled WGS sequence"/>
</dbReference>
<dbReference type="InterPro" id="IPR037165">
    <property type="entry name" value="AldOxase/xan_DH_Mopterin-bd_sf"/>
</dbReference>
<dbReference type="InterPro" id="IPR000674">
    <property type="entry name" value="Ald_Oxase/Xan_DH_a/b"/>
</dbReference>
<organism evidence="2 3">
    <name type="scientific">Paraburkholderia domus</name>
    <dbReference type="NCBI Taxonomy" id="2793075"/>
    <lineage>
        <taxon>Bacteria</taxon>
        <taxon>Pseudomonadati</taxon>
        <taxon>Pseudomonadota</taxon>
        <taxon>Betaproteobacteria</taxon>
        <taxon>Burkholderiales</taxon>
        <taxon>Burkholderiaceae</taxon>
        <taxon>Paraburkholderia</taxon>
    </lineage>
</organism>
<dbReference type="Pfam" id="PF20256">
    <property type="entry name" value="MoCoBD_2"/>
    <property type="match status" value="2"/>
</dbReference>
<accession>A0A9N8N894</accession>
<dbReference type="InterPro" id="IPR012368">
    <property type="entry name" value="OxRdtase_Mopterin-bd_su_IorB"/>
</dbReference>
<evidence type="ECO:0000313" key="3">
    <source>
        <dbReference type="Proteomes" id="UP000675121"/>
    </source>
</evidence>
<keyword evidence="2" id="KW-0560">Oxidoreductase</keyword>
<dbReference type="GO" id="GO:0047121">
    <property type="term" value="F:isoquinoline 1-oxidoreductase activity"/>
    <property type="evidence" value="ECO:0007669"/>
    <property type="project" value="UniProtKB-EC"/>
</dbReference>
<sequence>MSSRPGAQNTPEFGEFSEGVSPLSRRQFLGGMAALTLAIGFRGGIAVAATPHHPADAPFEPNAFIRIDANGTVTIISGYLEMGQGTFTGIATLAADELDVSMDKLQVVAAPADAARYMNPVLAKHGYKVQGTGGSTAMAGAWIQMREAAAAARMMLLAAAAKRWKADVATLKVENGVIIHAQSGRRGGYGEFVTDAARESVPTTVTLKPAAAFNLIGQAKSNRVDVPAKVTGSAIYTQDVKLPEMLVAVIAHPPRLWARVGGVDATKAKAIPGVVAVLEIPGDDEVQGGVAVLARNTWIARQGRDALAINWDNTRALALSSEQIVGQFKGLSGESGIVAAKRGNPLHESPPGGKVIEAVYEQPYLAHAAMEPMNCLVHLHDDRCEIWNGEQWHTADQAAAAKELGYAPSQVSITQLYAGGSFGRRANPRSDYVREAVRIARVARAQGIIAPVKLVWMREDDMRATQYRPLTVHKVKLVLDNSGVLISWDQTVVGQSFTKPKSPNAIDHSLLEGSEDIPYDVPNFRVTQHNPVNVRVPTQWMRSVGHTHAAFVGETLMDEAARTTGKDPYQFRRGMLAKQLRHRAVLDLAAEKANWLTPLTPITAGARRGRGIALQKAFGTHVAQVAEVTVQQDGSFTVDRVVCAVDCGVVINPDIVRAQVEGGIGFGLSFLRQAITLENGRVIQGNFNDYPVLRINGMPTVEVHIVPSTEPPTGIGEPGVPPIAPAVVNAIAAATGVSIRSLPLNDDLSLS</sequence>
<dbReference type="EMBL" id="CAJNAS010000036">
    <property type="protein sequence ID" value="CAE6964439.1"/>
    <property type="molecule type" value="Genomic_DNA"/>
</dbReference>
<proteinExistence type="predicted"/>
<dbReference type="Pfam" id="PF02738">
    <property type="entry name" value="MoCoBD_1"/>
    <property type="match status" value="1"/>
</dbReference>
<feature type="domain" description="Aldehyde oxidase/xanthine dehydrogenase a/b hammerhead" evidence="1">
    <location>
        <begin position="231"/>
        <end position="315"/>
    </location>
</feature>